<name>A0A1L9RYI9_ASPWE</name>
<feature type="domain" description="Thioester reductase (TE)" evidence="3">
    <location>
        <begin position="246"/>
        <end position="471"/>
    </location>
</feature>
<dbReference type="Gene3D" id="3.30.300.30">
    <property type="match status" value="1"/>
</dbReference>
<dbReference type="PANTHER" id="PTHR44845">
    <property type="entry name" value="CARRIER DOMAIN-CONTAINING PROTEIN"/>
    <property type="match status" value="1"/>
</dbReference>
<dbReference type="RefSeq" id="XP_040693712.1">
    <property type="nucleotide sequence ID" value="XM_040829941.1"/>
</dbReference>
<dbReference type="AlphaFoldDB" id="A0A1L9RYI9"/>
<evidence type="ECO:0000313" key="5">
    <source>
        <dbReference type="Proteomes" id="UP000184383"/>
    </source>
</evidence>
<keyword evidence="2" id="KW-0597">Phosphoprotein</keyword>
<dbReference type="OrthoDB" id="416786at2759"/>
<proteinExistence type="predicted"/>
<dbReference type="InterPro" id="IPR013120">
    <property type="entry name" value="FAR_NAD-bd"/>
</dbReference>
<evidence type="ECO:0000256" key="1">
    <source>
        <dbReference type="ARBA" id="ARBA00022450"/>
    </source>
</evidence>
<dbReference type="STRING" id="1073089.A0A1L9RYI9"/>
<gene>
    <name evidence="4" type="ORF">ASPWEDRAFT_166123</name>
</gene>
<dbReference type="InterPro" id="IPR045851">
    <property type="entry name" value="AMP-bd_C_sf"/>
</dbReference>
<dbReference type="InterPro" id="IPR036291">
    <property type="entry name" value="NAD(P)-bd_dom_sf"/>
</dbReference>
<dbReference type="SUPFAM" id="SSF56801">
    <property type="entry name" value="Acetyl-CoA synthetase-like"/>
    <property type="match status" value="1"/>
</dbReference>
<keyword evidence="1" id="KW-0596">Phosphopantetheine</keyword>
<dbReference type="EMBL" id="KV878209">
    <property type="protein sequence ID" value="OJJ40036.1"/>
    <property type="molecule type" value="Genomic_DNA"/>
</dbReference>
<dbReference type="Gene3D" id="3.40.50.720">
    <property type="entry name" value="NAD(P)-binding Rossmann-like Domain"/>
    <property type="match status" value="1"/>
</dbReference>
<reference evidence="5" key="1">
    <citation type="journal article" date="2017" name="Genome Biol.">
        <title>Comparative genomics reveals high biological diversity and specific adaptations in the industrially and medically important fungal genus Aspergillus.</title>
        <authorList>
            <person name="de Vries R.P."/>
            <person name="Riley R."/>
            <person name="Wiebenga A."/>
            <person name="Aguilar-Osorio G."/>
            <person name="Amillis S."/>
            <person name="Uchima C.A."/>
            <person name="Anderluh G."/>
            <person name="Asadollahi M."/>
            <person name="Askin M."/>
            <person name="Barry K."/>
            <person name="Battaglia E."/>
            <person name="Bayram O."/>
            <person name="Benocci T."/>
            <person name="Braus-Stromeyer S.A."/>
            <person name="Caldana C."/>
            <person name="Canovas D."/>
            <person name="Cerqueira G.C."/>
            <person name="Chen F."/>
            <person name="Chen W."/>
            <person name="Choi C."/>
            <person name="Clum A."/>
            <person name="Dos Santos R.A."/>
            <person name="Damasio A.R."/>
            <person name="Diallinas G."/>
            <person name="Emri T."/>
            <person name="Fekete E."/>
            <person name="Flipphi M."/>
            <person name="Freyberg S."/>
            <person name="Gallo A."/>
            <person name="Gournas C."/>
            <person name="Habgood R."/>
            <person name="Hainaut M."/>
            <person name="Harispe M.L."/>
            <person name="Henrissat B."/>
            <person name="Hilden K.S."/>
            <person name="Hope R."/>
            <person name="Hossain A."/>
            <person name="Karabika E."/>
            <person name="Karaffa L."/>
            <person name="Karanyi Z."/>
            <person name="Krasevec N."/>
            <person name="Kuo A."/>
            <person name="Kusch H."/>
            <person name="LaButti K."/>
            <person name="Lagendijk E.L."/>
            <person name="Lapidus A."/>
            <person name="Levasseur A."/>
            <person name="Lindquist E."/>
            <person name="Lipzen A."/>
            <person name="Logrieco A.F."/>
            <person name="MacCabe A."/>
            <person name="Maekelae M.R."/>
            <person name="Malavazi I."/>
            <person name="Melin P."/>
            <person name="Meyer V."/>
            <person name="Mielnichuk N."/>
            <person name="Miskei M."/>
            <person name="Molnar A.P."/>
            <person name="Mule G."/>
            <person name="Ngan C.Y."/>
            <person name="Orejas M."/>
            <person name="Orosz E."/>
            <person name="Ouedraogo J.P."/>
            <person name="Overkamp K.M."/>
            <person name="Park H.-S."/>
            <person name="Perrone G."/>
            <person name="Piumi F."/>
            <person name="Punt P.J."/>
            <person name="Ram A.F."/>
            <person name="Ramon A."/>
            <person name="Rauscher S."/>
            <person name="Record E."/>
            <person name="Riano-Pachon D.M."/>
            <person name="Robert V."/>
            <person name="Roehrig J."/>
            <person name="Ruller R."/>
            <person name="Salamov A."/>
            <person name="Salih N.S."/>
            <person name="Samson R.A."/>
            <person name="Sandor E."/>
            <person name="Sanguinetti M."/>
            <person name="Schuetze T."/>
            <person name="Sepcic K."/>
            <person name="Shelest E."/>
            <person name="Sherlock G."/>
            <person name="Sophianopoulou V."/>
            <person name="Squina F.M."/>
            <person name="Sun H."/>
            <person name="Susca A."/>
            <person name="Todd R.B."/>
            <person name="Tsang A."/>
            <person name="Unkles S.E."/>
            <person name="van de Wiele N."/>
            <person name="van Rossen-Uffink D."/>
            <person name="Oliveira J.V."/>
            <person name="Vesth T.C."/>
            <person name="Visser J."/>
            <person name="Yu J.-H."/>
            <person name="Zhou M."/>
            <person name="Andersen M.R."/>
            <person name="Archer D.B."/>
            <person name="Baker S.E."/>
            <person name="Benoit I."/>
            <person name="Brakhage A.A."/>
            <person name="Braus G.H."/>
            <person name="Fischer R."/>
            <person name="Frisvad J.C."/>
            <person name="Goldman G.H."/>
            <person name="Houbraken J."/>
            <person name="Oakley B."/>
            <person name="Pocsi I."/>
            <person name="Scazzocchio C."/>
            <person name="Seiboth B."/>
            <person name="vanKuyk P.A."/>
            <person name="Wortman J."/>
            <person name="Dyer P.S."/>
            <person name="Grigoriev I.V."/>
        </authorList>
    </citation>
    <scope>NUCLEOTIDE SEQUENCE [LARGE SCALE GENOMIC DNA]</scope>
    <source>
        <strain evidence="5">DTO 134E9</strain>
    </source>
</reference>
<dbReference type="GeneID" id="63745789"/>
<dbReference type="Pfam" id="PF07993">
    <property type="entry name" value="NAD_binding_4"/>
    <property type="match status" value="1"/>
</dbReference>
<dbReference type="Proteomes" id="UP000184383">
    <property type="component" value="Unassembled WGS sequence"/>
</dbReference>
<protein>
    <recommendedName>
        <fullName evidence="3">Thioester reductase (TE) domain-containing protein</fullName>
    </recommendedName>
</protein>
<sequence length="600" mass="67574">MYKTGDLARHDQNGDIIFFWRKSEFVKIRGLRVELGEIETRINSLLNGGRSAVLVRDKDGDPEVVAFVEKGHGHEMSSTNWIRRRLRNFLPSYMVPSIFIPIDTMPLTSSKKIDRQSLREIPADRIIAIEISHLVVDILEAKRTSSMEFLREPDFPLVNAGFNSVHISFLAASIRKKYGKNITITDLHRPGTTVCGIEEMIAGTKAGEVTKGSSRNLLEDLGAIKKRLPFSTETPPFQFASKTILLTSITGFLGRQMLRFLLQHPSVNRIIGLVRAKDLDQAREKIKQQALIGQWWRDEYQSRIEIWLGDLSKPRLDRWDHSQRSQGKLVGSYDTLEATNANSTADILSAIANMKVQCPLNYVSGGYLSFTNETQHQIARNLARASGYDQTKFMSELIVGEYNSYLQNHASRFPRAITTKPGFIVGTKDEGVVYTDDFLWRLAFSILKLGAISQDLVESHIPVAGVDHVASNTIENLFTAPGSTRIQLLDGVSMATFCDILHSQTGIPIKTMHHGPWMKILQTDVEQAEYDHSFLPLMEWFRANAHDLMGNPSNDYNQHFDEDIKAALVKSTGYMMNIGFLPSVCGWTQKKDVALFSRPG</sequence>
<accession>A0A1L9RYI9</accession>
<evidence type="ECO:0000256" key="2">
    <source>
        <dbReference type="ARBA" id="ARBA00022553"/>
    </source>
</evidence>
<evidence type="ECO:0000313" key="4">
    <source>
        <dbReference type="EMBL" id="OJJ40036.1"/>
    </source>
</evidence>
<evidence type="ECO:0000259" key="3">
    <source>
        <dbReference type="Pfam" id="PF07993"/>
    </source>
</evidence>
<dbReference type="VEuPathDB" id="FungiDB:ASPWEDRAFT_166123"/>
<dbReference type="PANTHER" id="PTHR44845:SF4">
    <property type="entry name" value="NONRIBOSOMAL PEPTIDE SYNTHASE INPA"/>
    <property type="match status" value="1"/>
</dbReference>
<keyword evidence="5" id="KW-1185">Reference proteome</keyword>
<dbReference type="SUPFAM" id="SSF51735">
    <property type="entry name" value="NAD(P)-binding Rossmann-fold domains"/>
    <property type="match status" value="1"/>
</dbReference>
<organism evidence="4 5">
    <name type="scientific">Aspergillus wentii DTO 134E9</name>
    <dbReference type="NCBI Taxonomy" id="1073089"/>
    <lineage>
        <taxon>Eukaryota</taxon>
        <taxon>Fungi</taxon>
        <taxon>Dikarya</taxon>
        <taxon>Ascomycota</taxon>
        <taxon>Pezizomycotina</taxon>
        <taxon>Eurotiomycetes</taxon>
        <taxon>Eurotiomycetidae</taxon>
        <taxon>Eurotiales</taxon>
        <taxon>Aspergillaceae</taxon>
        <taxon>Aspergillus</taxon>
        <taxon>Aspergillus subgen. Cremei</taxon>
    </lineage>
</organism>